<reference evidence="2 3" key="1">
    <citation type="journal article" date="2012" name="New Phytol.">
        <title>Insight into trade-off between wood decay and parasitism from the genome of a fungal forest pathogen.</title>
        <authorList>
            <person name="Olson A."/>
            <person name="Aerts A."/>
            <person name="Asiegbu F."/>
            <person name="Belbahri L."/>
            <person name="Bouzid O."/>
            <person name="Broberg A."/>
            <person name="Canback B."/>
            <person name="Coutinho P.M."/>
            <person name="Cullen D."/>
            <person name="Dalman K."/>
            <person name="Deflorio G."/>
            <person name="van Diepen L.T."/>
            <person name="Dunand C."/>
            <person name="Duplessis S."/>
            <person name="Durling M."/>
            <person name="Gonthier P."/>
            <person name="Grimwood J."/>
            <person name="Fossdal C.G."/>
            <person name="Hansson D."/>
            <person name="Henrissat B."/>
            <person name="Hietala A."/>
            <person name="Himmelstrand K."/>
            <person name="Hoffmeister D."/>
            <person name="Hogberg N."/>
            <person name="James T.Y."/>
            <person name="Karlsson M."/>
            <person name="Kohler A."/>
            <person name="Kues U."/>
            <person name="Lee Y.H."/>
            <person name="Lin Y.C."/>
            <person name="Lind M."/>
            <person name="Lindquist E."/>
            <person name="Lombard V."/>
            <person name="Lucas S."/>
            <person name="Lunden K."/>
            <person name="Morin E."/>
            <person name="Murat C."/>
            <person name="Park J."/>
            <person name="Raffaello T."/>
            <person name="Rouze P."/>
            <person name="Salamov A."/>
            <person name="Schmutz J."/>
            <person name="Solheim H."/>
            <person name="Stahlberg J."/>
            <person name="Velez H."/>
            <person name="de Vries R.P."/>
            <person name="Wiebenga A."/>
            <person name="Woodward S."/>
            <person name="Yakovlev I."/>
            <person name="Garbelotto M."/>
            <person name="Martin F."/>
            <person name="Grigoriev I.V."/>
            <person name="Stenlid J."/>
        </authorList>
    </citation>
    <scope>NUCLEOTIDE SEQUENCE [LARGE SCALE GENOMIC DNA]</scope>
    <source>
        <strain evidence="2 3">TC 32-1</strain>
    </source>
</reference>
<name>W4KIL8_HETIT</name>
<gene>
    <name evidence="2" type="ORF">HETIRDRAFT_426053</name>
</gene>
<feature type="compositionally biased region" description="Basic and acidic residues" evidence="1">
    <location>
        <begin position="242"/>
        <end position="255"/>
    </location>
</feature>
<protein>
    <submittedName>
        <fullName evidence="2">Uncharacterized protein</fullName>
    </submittedName>
</protein>
<organism evidence="2 3">
    <name type="scientific">Heterobasidion irregulare (strain TC 32-1)</name>
    <dbReference type="NCBI Taxonomy" id="747525"/>
    <lineage>
        <taxon>Eukaryota</taxon>
        <taxon>Fungi</taxon>
        <taxon>Dikarya</taxon>
        <taxon>Basidiomycota</taxon>
        <taxon>Agaricomycotina</taxon>
        <taxon>Agaricomycetes</taxon>
        <taxon>Russulales</taxon>
        <taxon>Bondarzewiaceae</taxon>
        <taxon>Heterobasidion</taxon>
        <taxon>Heterobasidion annosum species complex</taxon>
    </lineage>
</organism>
<feature type="region of interest" description="Disordered" evidence="1">
    <location>
        <begin position="188"/>
        <end position="255"/>
    </location>
</feature>
<dbReference type="InParanoid" id="W4KIL8"/>
<evidence type="ECO:0000313" key="2">
    <source>
        <dbReference type="EMBL" id="ETW84891.1"/>
    </source>
</evidence>
<feature type="region of interest" description="Disordered" evidence="1">
    <location>
        <begin position="137"/>
        <end position="165"/>
    </location>
</feature>
<accession>W4KIL8</accession>
<dbReference type="RefSeq" id="XP_009544516.1">
    <property type="nucleotide sequence ID" value="XM_009546221.1"/>
</dbReference>
<dbReference type="GO" id="GO:0003676">
    <property type="term" value="F:nucleic acid binding"/>
    <property type="evidence" value="ECO:0007669"/>
    <property type="project" value="InterPro"/>
</dbReference>
<proteinExistence type="predicted"/>
<dbReference type="InterPro" id="IPR036397">
    <property type="entry name" value="RNaseH_sf"/>
</dbReference>
<dbReference type="GeneID" id="20674069"/>
<evidence type="ECO:0000256" key="1">
    <source>
        <dbReference type="SAM" id="MobiDB-lite"/>
    </source>
</evidence>
<dbReference type="AlphaFoldDB" id="W4KIL8"/>
<dbReference type="Proteomes" id="UP000030671">
    <property type="component" value="Unassembled WGS sequence"/>
</dbReference>
<dbReference type="KEGG" id="hir:HETIRDRAFT_426053"/>
<dbReference type="Gene3D" id="3.30.420.10">
    <property type="entry name" value="Ribonuclease H-like superfamily/Ribonuclease H"/>
    <property type="match status" value="1"/>
</dbReference>
<feature type="compositionally biased region" description="Polar residues" evidence="1">
    <location>
        <begin position="142"/>
        <end position="154"/>
    </location>
</feature>
<dbReference type="EMBL" id="KI925456">
    <property type="protein sequence ID" value="ETW84891.1"/>
    <property type="molecule type" value="Genomic_DNA"/>
</dbReference>
<evidence type="ECO:0000313" key="3">
    <source>
        <dbReference type="Proteomes" id="UP000030671"/>
    </source>
</evidence>
<feature type="compositionally biased region" description="Basic and acidic residues" evidence="1">
    <location>
        <begin position="195"/>
        <end position="206"/>
    </location>
</feature>
<sequence length="434" mass="48300">MSFYHQNQYSPSHTQYGATFGTRVLPEVYFSTVSESYPPTMGLYPNQRLDPPWAEVRDRIDYGFHMGNEVAVSSAPGMGHYSAPAQPSWSQMSWMSPSSELSVWPLDDNHVSVAIAFSIMRCRSPMRMSRIRAMLPAPPSSHLATGSATAVTATETERSPPDPWGGVVLGIKPKITMVIVGKRHHVRFFPTGSSDKSDRRSRERGSSRQTRPGKHTIGTSRSSTRSAKRRTNATQARQKPKIAGDEGSEKRKGAESGRDCCIMAVTVKESSLSDAKIRSVVEDIENRIKLWMREHECHFFAEFPVRVFQGEKCLQRLNQQVDSELNPHLNVVVSNTNRIHPARAHAQLDDKALLVIVAFSSVMVKRVDKTFGFGWESAALVCRSQHWVLCVAAHDEILTTQLAAGNDTARSEDKCGQDVVMILENDFADSGVNR</sequence>
<keyword evidence="3" id="KW-1185">Reference proteome</keyword>
<dbReference type="HOGENOM" id="CLU_631702_0_0_1"/>